<dbReference type="InterPro" id="IPR050312">
    <property type="entry name" value="IolE/XylAMocC-like"/>
</dbReference>
<evidence type="ECO:0000313" key="3">
    <source>
        <dbReference type="Proteomes" id="UP001527099"/>
    </source>
</evidence>
<dbReference type="Gene3D" id="3.20.20.150">
    <property type="entry name" value="Divalent-metal-dependent TIM barrel enzymes"/>
    <property type="match status" value="1"/>
</dbReference>
<reference evidence="2 3" key="1">
    <citation type="submission" date="2022-05" db="EMBL/GenBank/DDBJ databases">
        <title>Genome Sequencing of Bee-Associated Microbes.</title>
        <authorList>
            <person name="Dunlap C."/>
        </authorList>
    </citation>
    <scope>NUCLEOTIDE SEQUENCE [LARGE SCALE GENOMIC DNA]</scope>
    <source>
        <strain evidence="2 3">NRRL B-14421</strain>
    </source>
</reference>
<keyword evidence="3" id="KW-1185">Reference proteome</keyword>
<dbReference type="SUPFAM" id="SSF51658">
    <property type="entry name" value="Xylose isomerase-like"/>
    <property type="match status" value="1"/>
</dbReference>
<dbReference type="Proteomes" id="UP001527099">
    <property type="component" value="Unassembled WGS sequence"/>
</dbReference>
<accession>A0ABT4G8M1</accession>
<organism evidence="2 3">
    <name type="scientific">Paenibacillus alginolyticus</name>
    <dbReference type="NCBI Taxonomy" id="59839"/>
    <lineage>
        <taxon>Bacteria</taxon>
        <taxon>Bacillati</taxon>
        <taxon>Bacillota</taxon>
        <taxon>Bacilli</taxon>
        <taxon>Bacillales</taxon>
        <taxon>Paenibacillaceae</taxon>
        <taxon>Paenibacillus</taxon>
    </lineage>
</organism>
<dbReference type="PANTHER" id="PTHR12110:SF53">
    <property type="entry name" value="BLR5974 PROTEIN"/>
    <property type="match status" value="1"/>
</dbReference>
<dbReference type="InterPro" id="IPR013022">
    <property type="entry name" value="Xyl_isomerase-like_TIM-brl"/>
</dbReference>
<dbReference type="GO" id="GO:0016853">
    <property type="term" value="F:isomerase activity"/>
    <property type="evidence" value="ECO:0007669"/>
    <property type="project" value="UniProtKB-KW"/>
</dbReference>
<feature type="domain" description="Xylose isomerase-like TIM barrel" evidence="1">
    <location>
        <begin position="14"/>
        <end position="137"/>
    </location>
</feature>
<proteinExistence type="predicted"/>
<evidence type="ECO:0000259" key="1">
    <source>
        <dbReference type="Pfam" id="PF01261"/>
    </source>
</evidence>
<protein>
    <submittedName>
        <fullName evidence="2">Sugar phosphate isomerase/epimerase</fullName>
    </submittedName>
</protein>
<name>A0ABT4G8M1_9BACL</name>
<gene>
    <name evidence="2" type="ORF">M5X19_06105</name>
</gene>
<sequence>MGKSYITEDFTVHLKGFMRAIELTKFFDTPFIRIFSFYIPKGENIGKYRDEVIKRIEQLTRTAEREGIILMLENEKDLYGNNGERLRDILQTINSPHLRFALDPANFVQSMVLPMTDAFPEVEPYLAWVQIKDALINSRSGGGWGWGSKETDS</sequence>
<dbReference type="Pfam" id="PF01261">
    <property type="entry name" value="AP_endonuc_2"/>
    <property type="match status" value="1"/>
</dbReference>
<dbReference type="PANTHER" id="PTHR12110">
    <property type="entry name" value="HYDROXYPYRUVATE ISOMERASE"/>
    <property type="match status" value="1"/>
</dbReference>
<comment type="caution">
    <text evidence="2">The sequence shown here is derived from an EMBL/GenBank/DDBJ whole genome shotgun (WGS) entry which is preliminary data.</text>
</comment>
<keyword evidence="2" id="KW-0413">Isomerase</keyword>
<evidence type="ECO:0000313" key="2">
    <source>
        <dbReference type="EMBL" id="MCY9692485.1"/>
    </source>
</evidence>
<dbReference type="InterPro" id="IPR036237">
    <property type="entry name" value="Xyl_isomerase-like_sf"/>
</dbReference>
<dbReference type="EMBL" id="JAMDMX010000014">
    <property type="protein sequence ID" value="MCY9692485.1"/>
    <property type="molecule type" value="Genomic_DNA"/>
</dbReference>